<dbReference type="GO" id="GO:0046933">
    <property type="term" value="F:proton-transporting ATP synthase activity, rotational mechanism"/>
    <property type="evidence" value="ECO:0007669"/>
    <property type="project" value="InterPro"/>
</dbReference>
<comment type="subcellular location">
    <subcellularLocation>
        <location evidence="1">Membrane</location>
        <topology evidence="1">Peripheral membrane protein</topology>
    </subcellularLocation>
</comment>
<evidence type="ECO:0000313" key="10">
    <source>
        <dbReference type="Proteomes" id="UP000228762"/>
    </source>
</evidence>
<evidence type="ECO:0000256" key="4">
    <source>
        <dbReference type="ARBA" id="ARBA00022781"/>
    </source>
</evidence>
<reference evidence="10" key="1">
    <citation type="submission" date="2017-09" db="EMBL/GenBank/DDBJ databases">
        <title>Depth-based differentiation of microbial function through sediment-hosted aquifers and enrichment of novel symbionts in the deep terrestrial subsurface.</title>
        <authorList>
            <person name="Probst A.J."/>
            <person name="Ladd B."/>
            <person name="Jarett J.K."/>
            <person name="Geller-Mcgrath D.E."/>
            <person name="Sieber C.M.K."/>
            <person name="Emerson J.B."/>
            <person name="Anantharaman K."/>
            <person name="Thomas B.C."/>
            <person name="Malmstrom R."/>
            <person name="Stieglmeier M."/>
            <person name="Klingl A."/>
            <person name="Woyke T."/>
            <person name="Ryan C.M."/>
            <person name="Banfield J.F."/>
        </authorList>
    </citation>
    <scope>NUCLEOTIDE SEQUENCE [LARGE SCALE GENOMIC DNA]</scope>
</reference>
<dbReference type="Proteomes" id="UP000228762">
    <property type="component" value="Unassembled WGS sequence"/>
</dbReference>
<evidence type="ECO:0000256" key="7">
    <source>
        <dbReference type="ARBA" id="ARBA00023196"/>
    </source>
</evidence>
<evidence type="ECO:0008006" key="11">
    <source>
        <dbReference type="Google" id="ProtNLM"/>
    </source>
</evidence>
<keyword evidence="7" id="KW-0139">CF(1)</keyword>
<protein>
    <recommendedName>
        <fullName evidence="11">F0F1 ATP synthase subunit gamma</fullName>
    </recommendedName>
</protein>
<dbReference type="AlphaFoldDB" id="A0A2M7EIX7"/>
<dbReference type="GO" id="GO:0045259">
    <property type="term" value="C:proton-transporting ATP synthase complex"/>
    <property type="evidence" value="ECO:0007669"/>
    <property type="project" value="UniProtKB-KW"/>
</dbReference>
<evidence type="ECO:0000313" key="9">
    <source>
        <dbReference type="EMBL" id="PIV70526.1"/>
    </source>
</evidence>
<dbReference type="SUPFAM" id="SSF52943">
    <property type="entry name" value="ATP synthase (F1-ATPase), gamma subunit"/>
    <property type="match status" value="1"/>
</dbReference>
<dbReference type="InterPro" id="IPR035968">
    <property type="entry name" value="ATP_synth_F1_ATPase_gsu"/>
</dbReference>
<keyword evidence="4" id="KW-0375">Hydrogen ion transport</keyword>
<evidence type="ECO:0000256" key="6">
    <source>
        <dbReference type="ARBA" id="ARBA00023136"/>
    </source>
</evidence>
<evidence type="ECO:0000256" key="8">
    <source>
        <dbReference type="ARBA" id="ARBA00023310"/>
    </source>
</evidence>
<comment type="caution">
    <text evidence="9">The sequence shown here is derived from an EMBL/GenBank/DDBJ whole genome shotgun (WGS) entry which is preliminary data.</text>
</comment>
<feature type="non-terminal residue" evidence="9">
    <location>
        <position position="52"/>
    </location>
</feature>
<evidence type="ECO:0000256" key="3">
    <source>
        <dbReference type="ARBA" id="ARBA00022448"/>
    </source>
</evidence>
<feature type="non-terminal residue" evidence="9">
    <location>
        <position position="1"/>
    </location>
</feature>
<name>A0A2M7EIX7_9BACT</name>
<organism evidence="9 10">
    <name type="scientific">Candidatus Roizmanbacteria bacterium CG17_big_fil_post_rev_8_21_14_2_50_39_7</name>
    <dbReference type="NCBI Taxonomy" id="1974858"/>
    <lineage>
        <taxon>Bacteria</taxon>
        <taxon>Candidatus Roizmaniibacteriota</taxon>
    </lineage>
</organism>
<evidence type="ECO:0000256" key="2">
    <source>
        <dbReference type="ARBA" id="ARBA00007681"/>
    </source>
</evidence>
<keyword evidence="5" id="KW-0406">Ion transport</keyword>
<evidence type="ECO:0000256" key="1">
    <source>
        <dbReference type="ARBA" id="ARBA00004170"/>
    </source>
</evidence>
<keyword evidence="3" id="KW-0813">Transport</keyword>
<accession>A0A2M7EIX7</accession>
<comment type="similarity">
    <text evidence="2">Belongs to the ATPase gamma chain family.</text>
</comment>
<proteinExistence type="inferred from homology"/>
<dbReference type="Gene3D" id="3.40.1380.10">
    <property type="match status" value="1"/>
</dbReference>
<gene>
    <name evidence="9" type="ORF">COW57_04870</name>
</gene>
<keyword evidence="8" id="KW-0066">ATP synthesis</keyword>
<keyword evidence="6" id="KW-0472">Membrane</keyword>
<evidence type="ECO:0000256" key="5">
    <source>
        <dbReference type="ARBA" id="ARBA00023065"/>
    </source>
</evidence>
<sequence length="52" mass="5713">KVLTKVDTVQSPLLVSHAKNENPDLIIVLTGNKGLCGSFNIDLFRYLANNID</sequence>
<dbReference type="EMBL" id="PFEV01000224">
    <property type="protein sequence ID" value="PIV70526.1"/>
    <property type="molecule type" value="Genomic_DNA"/>
</dbReference>